<dbReference type="SUPFAM" id="SSF49785">
    <property type="entry name" value="Galactose-binding domain-like"/>
    <property type="match status" value="1"/>
</dbReference>
<evidence type="ECO:0000256" key="1">
    <source>
        <dbReference type="ARBA" id="ARBA00001412"/>
    </source>
</evidence>
<proteinExistence type="inferred from homology"/>
<dbReference type="PANTHER" id="PTHR23421">
    <property type="entry name" value="BETA-GALACTOSIDASE RELATED"/>
    <property type="match status" value="1"/>
</dbReference>
<evidence type="ECO:0000313" key="6">
    <source>
        <dbReference type="Proteomes" id="UP001163823"/>
    </source>
</evidence>
<comment type="caution">
    <text evidence="5">The sequence shown here is derived from an EMBL/GenBank/DDBJ whole genome shotgun (WGS) entry which is preliminary data.</text>
</comment>
<evidence type="ECO:0000256" key="3">
    <source>
        <dbReference type="ARBA" id="ARBA00012756"/>
    </source>
</evidence>
<protein>
    <recommendedName>
        <fullName evidence="3">beta-galactosidase</fullName>
        <ecNumber evidence="3">3.2.1.23</ecNumber>
    </recommendedName>
</protein>
<dbReference type="AlphaFoldDB" id="A0AAD7Q3H7"/>
<organism evidence="5 6">
    <name type="scientific">Quillaja saponaria</name>
    <name type="common">Soap bark tree</name>
    <dbReference type="NCBI Taxonomy" id="32244"/>
    <lineage>
        <taxon>Eukaryota</taxon>
        <taxon>Viridiplantae</taxon>
        <taxon>Streptophyta</taxon>
        <taxon>Embryophyta</taxon>
        <taxon>Tracheophyta</taxon>
        <taxon>Spermatophyta</taxon>
        <taxon>Magnoliopsida</taxon>
        <taxon>eudicotyledons</taxon>
        <taxon>Gunneridae</taxon>
        <taxon>Pentapetalae</taxon>
        <taxon>rosids</taxon>
        <taxon>fabids</taxon>
        <taxon>Fabales</taxon>
        <taxon>Quillajaceae</taxon>
        <taxon>Quillaja</taxon>
    </lineage>
</organism>
<keyword evidence="6" id="KW-1185">Reference proteome</keyword>
<dbReference type="InterPro" id="IPR001944">
    <property type="entry name" value="Glycoside_Hdrlase_35"/>
</dbReference>
<feature type="domain" description="Glycoside hydrolase 35 catalytic" evidence="4">
    <location>
        <begin position="48"/>
        <end position="163"/>
    </location>
</feature>
<dbReference type="Pfam" id="PF01301">
    <property type="entry name" value="Glyco_hydro_35"/>
    <property type="match status" value="1"/>
</dbReference>
<dbReference type="SUPFAM" id="SSF51445">
    <property type="entry name" value="(Trans)glycosidases"/>
    <property type="match status" value="1"/>
</dbReference>
<dbReference type="EMBL" id="JARAOO010000003">
    <property type="protein sequence ID" value="KAJ7974208.1"/>
    <property type="molecule type" value="Genomic_DNA"/>
</dbReference>
<dbReference type="InterPro" id="IPR017853">
    <property type="entry name" value="GH"/>
</dbReference>
<evidence type="ECO:0000259" key="4">
    <source>
        <dbReference type="Pfam" id="PF01301"/>
    </source>
</evidence>
<comment type="similarity">
    <text evidence="2">Belongs to the glycosyl hydrolase 35 family.</text>
</comment>
<dbReference type="GO" id="GO:0004565">
    <property type="term" value="F:beta-galactosidase activity"/>
    <property type="evidence" value="ECO:0007669"/>
    <property type="project" value="UniProtKB-EC"/>
</dbReference>
<dbReference type="Gene3D" id="3.20.20.80">
    <property type="entry name" value="Glycosidases"/>
    <property type="match status" value="1"/>
</dbReference>
<evidence type="ECO:0000313" key="5">
    <source>
        <dbReference type="EMBL" id="KAJ7974208.1"/>
    </source>
</evidence>
<comment type="catalytic activity">
    <reaction evidence="1">
        <text>Hydrolysis of terminal non-reducing beta-D-galactose residues in beta-D-galactosides.</text>
        <dbReference type="EC" id="3.2.1.23"/>
    </reaction>
</comment>
<dbReference type="GO" id="GO:0005975">
    <property type="term" value="P:carbohydrate metabolic process"/>
    <property type="evidence" value="ECO:0007669"/>
    <property type="project" value="InterPro"/>
</dbReference>
<name>A0AAD7Q3H7_QUISA</name>
<evidence type="ECO:0000256" key="2">
    <source>
        <dbReference type="ARBA" id="ARBA00009809"/>
    </source>
</evidence>
<dbReference type="InterPro" id="IPR031330">
    <property type="entry name" value="Gly_Hdrlase_35_cat"/>
</dbReference>
<gene>
    <name evidence="5" type="ORF">O6P43_004316</name>
</gene>
<dbReference type="InterPro" id="IPR008979">
    <property type="entry name" value="Galactose-bd-like_sf"/>
</dbReference>
<accession>A0AAD7Q3H7</accession>
<dbReference type="EC" id="3.2.1.23" evidence="3"/>
<sequence length="226" mass="26188">MMEELLPYGERRILLSGSIHYPRSTTERTSIWLHNMPRCEIRTTNDVYMVENKYGNVMSVHGDAGKEYIDWCENMAKSFHIGVSWIMCQQSDAPQPMVNTCNGWYRESFTPNNPNSPKMWTENWTGWFKKWGSRDPHRTAEDLAFSVARFFQYGGTFQNYYMTTIKAPSGTDPVVVDLLGLGKGIAWVNGQTLGRYWPSYKADKDEYSAEPCDYRGTYDNKKYVTN</sequence>
<dbReference type="KEGG" id="qsa:O6P43_004316"/>
<reference evidence="5" key="1">
    <citation type="journal article" date="2023" name="Science">
        <title>Elucidation of the pathway for biosynthesis of saponin adjuvants from the soapbark tree.</title>
        <authorList>
            <person name="Reed J."/>
            <person name="Orme A."/>
            <person name="El-Demerdash A."/>
            <person name="Owen C."/>
            <person name="Martin L.B.B."/>
            <person name="Misra R.C."/>
            <person name="Kikuchi S."/>
            <person name="Rejzek M."/>
            <person name="Martin A.C."/>
            <person name="Harkess A."/>
            <person name="Leebens-Mack J."/>
            <person name="Louveau T."/>
            <person name="Stephenson M.J."/>
            <person name="Osbourn A."/>
        </authorList>
    </citation>
    <scope>NUCLEOTIDE SEQUENCE</scope>
    <source>
        <strain evidence="5">S10</strain>
    </source>
</reference>
<dbReference type="Proteomes" id="UP001163823">
    <property type="component" value="Chromosome 3"/>
</dbReference>